<sequence length="103" mass="11591">MARLIDYVKGLMIGIEETAFSGVSYSVVNIIARRKKNGDEQFLMLLDTCETSWRPRATLLPTCSVLIKAFEDAQRKELGLPELRKSSRLANANVAVDEDEILF</sequence>
<dbReference type="Proteomes" id="UP000237271">
    <property type="component" value="Unassembled WGS sequence"/>
</dbReference>
<evidence type="ECO:0000313" key="2">
    <source>
        <dbReference type="Proteomes" id="UP000237271"/>
    </source>
</evidence>
<protein>
    <submittedName>
        <fullName evidence="1">Uncharacterized protein</fullName>
    </submittedName>
</protein>
<reference evidence="1 2" key="1">
    <citation type="journal article" date="2017" name="Genome Biol. Evol.">
        <title>Phytophthora megakarya and P. palmivora, closely related causal agents of cacao black pod rot, underwent increases in genome sizes and gene numbers by different mechanisms.</title>
        <authorList>
            <person name="Ali S.S."/>
            <person name="Shao J."/>
            <person name="Lary D.J."/>
            <person name="Kronmiller B."/>
            <person name="Shen D."/>
            <person name="Strem M.D."/>
            <person name="Amoako-Attah I."/>
            <person name="Akrofi A.Y."/>
            <person name="Begoude B.A."/>
            <person name="Ten Hoopen G.M."/>
            <person name="Coulibaly K."/>
            <person name="Kebe B.I."/>
            <person name="Melnick R.L."/>
            <person name="Guiltinan M.J."/>
            <person name="Tyler B.M."/>
            <person name="Meinhardt L.W."/>
            <person name="Bailey B.A."/>
        </authorList>
    </citation>
    <scope>NUCLEOTIDE SEQUENCE [LARGE SCALE GENOMIC DNA]</scope>
    <source>
        <strain evidence="2">sbr112.9</strain>
    </source>
</reference>
<comment type="caution">
    <text evidence="1">The sequence shown here is derived from an EMBL/GenBank/DDBJ whole genome shotgun (WGS) entry which is preliminary data.</text>
</comment>
<gene>
    <name evidence="1" type="ORF">PHPALM_36630</name>
</gene>
<proteinExistence type="predicted"/>
<keyword evidence="2" id="KW-1185">Reference proteome</keyword>
<name>A0A2P4WZG7_9STRA</name>
<dbReference type="EMBL" id="NCKW01020175">
    <property type="protein sequence ID" value="POM58694.1"/>
    <property type="molecule type" value="Genomic_DNA"/>
</dbReference>
<organism evidence="1 2">
    <name type="scientific">Phytophthora palmivora</name>
    <dbReference type="NCBI Taxonomy" id="4796"/>
    <lineage>
        <taxon>Eukaryota</taxon>
        <taxon>Sar</taxon>
        <taxon>Stramenopiles</taxon>
        <taxon>Oomycota</taxon>
        <taxon>Peronosporomycetes</taxon>
        <taxon>Peronosporales</taxon>
        <taxon>Peronosporaceae</taxon>
        <taxon>Phytophthora</taxon>
    </lineage>
</organism>
<dbReference type="OrthoDB" id="125940at2759"/>
<evidence type="ECO:0000313" key="1">
    <source>
        <dbReference type="EMBL" id="POM58694.1"/>
    </source>
</evidence>
<dbReference type="AlphaFoldDB" id="A0A2P4WZG7"/>
<accession>A0A2P4WZG7</accession>